<feature type="short sequence motif" description="GXSXG" evidence="4">
    <location>
        <begin position="57"/>
        <end position="61"/>
    </location>
</feature>
<protein>
    <submittedName>
        <fullName evidence="6">Patatin-like phospholipase family protein</fullName>
    </submittedName>
</protein>
<dbReference type="PANTHER" id="PTHR14226">
    <property type="entry name" value="NEUROPATHY TARGET ESTERASE/SWISS CHEESE D.MELANOGASTER"/>
    <property type="match status" value="1"/>
</dbReference>
<evidence type="ECO:0000313" key="7">
    <source>
        <dbReference type="Proteomes" id="UP000601990"/>
    </source>
</evidence>
<keyword evidence="1 4" id="KW-0378">Hydrolase</keyword>
<sequence length="400" mass="44917">MCPAPTSMPMPSRSQRKKLPFETVALVLQGGGALGSYQAGVFEGLDEAGIEPEWLAGISIGALNVALIAGTPPGERVDRLRAFWETVCQPVFVQPAADLVQHWVEQSGANARRLFNAVAAWRAVVEGQKGFFTPRLPPPWMALTLPEADVSYYDTSQLHETLSRLVDLDRINAGQPRVSVGAVNVRTGNFEYFDNTTGPWKGRLRLEHFIASGSLPPGFPPVEIDGEFYWDGGLISNTPLSHVLEAQPRRDTLAFQVDLWSALGTVPTNIWDAQERQKDIQYSSRTRAITDLMAREQELRRLIRELLQYIPDDTRLGDEWCRKAGPWACGRQVSVIHLIYQEKEWDGLAKDYEFGPLTMRDHWASGLEDMRSTLQHRDWLERPPRDQSFVTHALHAPPGL</sequence>
<keyword evidence="7" id="KW-1185">Reference proteome</keyword>
<dbReference type="PANTHER" id="PTHR14226:SF57">
    <property type="entry name" value="BLR7027 PROTEIN"/>
    <property type="match status" value="1"/>
</dbReference>
<dbReference type="InterPro" id="IPR050301">
    <property type="entry name" value="NTE"/>
</dbReference>
<keyword evidence="2 4" id="KW-0442">Lipid degradation</keyword>
<feature type="short sequence motif" description="GXGXXG" evidence="4">
    <location>
        <begin position="30"/>
        <end position="35"/>
    </location>
</feature>
<evidence type="ECO:0000256" key="2">
    <source>
        <dbReference type="ARBA" id="ARBA00022963"/>
    </source>
</evidence>
<organism evidence="6 7">
    <name type="scientific">Aromatoleum buckelii</name>
    <dbReference type="NCBI Taxonomy" id="200254"/>
    <lineage>
        <taxon>Bacteria</taxon>
        <taxon>Pseudomonadati</taxon>
        <taxon>Pseudomonadota</taxon>
        <taxon>Betaproteobacteria</taxon>
        <taxon>Rhodocyclales</taxon>
        <taxon>Rhodocyclaceae</taxon>
        <taxon>Aromatoleum</taxon>
    </lineage>
</organism>
<evidence type="ECO:0000256" key="1">
    <source>
        <dbReference type="ARBA" id="ARBA00022801"/>
    </source>
</evidence>
<evidence type="ECO:0000259" key="5">
    <source>
        <dbReference type="PROSITE" id="PS51635"/>
    </source>
</evidence>
<feature type="active site" description="Proton acceptor" evidence="4">
    <location>
        <position position="231"/>
    </location>
</feature>
<dbReference type="Gene3D" id="3.40.1090.10">
    <property type="entry name" value="Cytosolic phospholipase A2 catalytic domain"/>
    <property type="match status" value="2"/>
</dbReference>
<dbReference type="SUPFAM" id="SSF52151">
    <property type="entry name" value="FabD/lysophospholipase-like"/>
    <property type="match status" value="1"/>
</dbReference>
<dbReference type="Pfam" id="PF01734">
    <property type="entry name" value="Patatin"/>
    <property type="match status" value="1"/>
</dbReference>
<evidence type="ECO:0000313" key="6">
    <source>
        <dbReference type="EMBL" id="NMF94869.1"/>
    </source>
</evidence>
<gene>
    <name evidence="6" type="ORF">GO608_16265</name>
</gene>
<feature type="short sequence motif" description="DGA/G" evidence="4">
    <location>
        <begin position="231"/>
        <end position="233"/>
    </location>
</feature>
<dbReference type="InterPro" id="IPR002641">
    <property type="entry name" value="PNPLA_dom"/>
</dbReference>
<accession>A0ABX1N6F3</accession>
<dbReference type="Proteomes" id="UP000601990">
    <property type="component" value="Unassembled WGS sequence"/>
</dbReference>
<dbReference type="Pfam" id="PF12536">
    <property type="entry name" value="DUF3734"/>
    <property type="match status" value="1"/>
</dbReference>
<name>A0ABX1N6F3_9RHOO</name>
<comment type="caution">
    <text evidence="6">The sequence shown here is derived from an EMBL/GenBank/DDBJ whole genome shotgun (WGS) entry which is preliminary data.</text>
</comment>
<dbReference type="PROSITE" id="PS51635">
    <property type="entry name" value="PNPLA"/>
    <property type="match status" value="1"/>
</dbReference>
<dbReference type="InterPro" id="IPR016035">
    <property type="entry name" value="Acyl_Trfase/lysoPLipase"/>
</dbReference>
<evidence type="ECO:0000256" key="3">
    <source>
        <dbReference type="ARBA" id="ARBA00023098"/>
    </source>
</evidence>
<keyword evidence="3 4" id="KW-0443">Lipid metabolism</keyword>
<feature type="active site" description="Nucleophile" evidence="4">
    <location>
        <position position="59"/>
    </location>
</feature>
<evidence type="ECO:0000256" key="4">
    <source>
        <dbReference type="PROSITE-ProRule" id="PRU01161"/>
    </source>
</evidence>
<feature type="domain" description="PNPLA" evidence="5">
    <location>
        <begin position="26"/>
        <end position="244"/>
    </location>
</feature>
<reference evidence="6" key="1">
    <citation type="submission" date="2019-12" db="EMBL/GenBank/DDBJ databases">
        <title>Comparative genomics gives insights into the taxonomy of the Azoarcus-Aromatoleum group and reveals separate origins of nif in the plant-associated Azoarcus and non-plant-associated Aromatoleum sub-groups.</title>
        <authorList>
            <person name="Lafos M."/>
            <person name="Maluk M."/>
            <person name="Batista M."/>
            <person name="Junghare M."/>
            <person name="Carmona M."/>
            <person name="Faoro H."/>
            <person name="Cruz L.M."/>
            <person name="Battistoni F."/>
            <person name="De Souza E."/>
            <person name="Pedrosa F."/>
            <person name="Chen W.-M."/>
            <person name="Poole P.S."/>
            <person name="Dixon R.A."/>
            <person name="James E.K."/>
        </authorList>
    </citation>
    <scope>NUCLEOTIDE SEQUENCE</scope>
    <source>
        <strain evidence="6">U120</strain>
    </source>
</reference>
<proteinExistence type="predicted"/>
<dbReference type="CDD" id="cd07209">
    <property type="entry name" value="Pat_hypo_Ecoli_Z1214_like"/>
    <property type="match status" value="1"/>
</dbReference>
<dbReference type="InterPro" id="IPR021095">
    <property type="entry name" value="DUF3734"/>
</dbReference>
<dbReference type="EMBL" id="WTVH01000039">
    <property type="protein sequence ID" value="NMF94869.1"/>
    <property type="molecule type" value="Genomic_DNA"/>
</dbReference>